<sequence length="105" mass="12396">MDYKLNAASKKNKGINYNNYYIENPTRVKTLVPINIYKTTDFIPKYVKEEVPLDTYFDVNDVEFSFDGYPRLKIKKGYCSANKIFVQQVSEESREESYDGTRLRK</sequence>
<feature type="domain" description="DUF5776" evidence="1">
    <location>
        <begin position="20"/>
        <end position="86"/>
    </location>
</feature>
<protein>
    <recommendedName>
        <fullName evidence="1">DUF5776 domain-containing protein</fullName>
    </recommendedName>
</protein>
<accession>A0A1D8JJP5</accession>
<dbReference type="RefSeq" id="WP_075529096.1">
    <property type="nucleotide sequence ID" value="NZ_CP017560.1"/>
</dbReference>
<dbReference type="AlphaFoldDB" id="A0A1D8JJP5"/>
<evidence type="ECO:0000313" key="3">
    <source>
        <dbReference type="Proteomes" id="UP000185746"/>
    </source>
</evidence>
<organism evidence="2 3">
    <name type="scientific">Sporosarcina ureilytica</name>
    <dbReference type="NCBI Taxonomy" id="298596"/>
    <lineage>
        <taxon>Bacteria</taxon>
        <taxon>Bacillati</taxon>
        <taxon>Bacillota</taxon>
        <taxon>Bacilli</taxon>
        <taxon>Bacillales</taxon>
        <taxon>Caryophanaceae</taxon>
        <taxon>Sporosarcina</taxon>
    </lineage>
</organism>
<dbReference type="KEGG" id="surl:BI350_16155"/>
<dbReference type="Proteomes" id="UP000185746">
    <property type="component" value="Chromosome"/>
</dbReference>
<evidence type="ECO:0000313" key="2">
    <source>
        <dbReference type="EMBL" id="AOV08929.1"/>
    </source>
</evidence>
<evidence type="ECO:0000259" key="1">
    <source>
        <dbReference type="Pfam" id="PF19087"/>
    </source>
</evidence>
<gene>
    <name evidence="2" type="ORF">BI350_16155</name>
</gene>
<name>A0A1D8JJP5_9BACL</name>
<dbReference type="Pfam" id="PF19087">
    <property type="entry name" value="DUF5776"/>
    <property type="match status" value="1"/>
</dbReference>
<keyword evidence="3" id="KW-1185">Reference proteome</keyword>
<proteinExistence type="predicted"/>
<dbReference type="InterPro" id="IPR044081">
    <property type="entry name" value="DUF5776"/>
</dbReference>
<dbReference type="EMBL" id="CP017560">
    <property type="protein sequence ID" value="AOV08929.1"/>
    <property type="molecule type" value="Genomic_DNA"/>
</dbReference>
<reference evidence="2 3" key="1">
    <citation type="submission" date="2016-09" db="EMBL/GenBank/DDBJ databases">
        <title>Complete genome sequence of the Lysinibacillus sphaericus LMG 22257, a specie of Bacillus with ureolytic activity that can effectively biodeposit calcium carbonate.</title>
        <authorList>
            <person name="Yan W."/>
        </authorList>
    </citation>
    <scope>NUCLEOTIDE SEQUENCE [LARGE SCALE GENOMIC DNA]</scope>
    <source>
        <strain evidence="2 3">LMG 22257</strain>
    </source>
</reference>